<protein>
    <recommendedName>
        <fullName evidence="6">Chromatin assembly factor 1 subunit A dimerization domain-containing protein</fullName>
    </recommendedName>
</protein>
<dbReference type="GO" id="GO:0005634">
    <property type="term" value="C:nucleus"/>
    <property type="evidence" value="ECO:0007669"/>
    <property type="project" value="UniProtKB-SubCell"/>
</dbReference>
<keyword evidence="3" id="KW-0234">DNA repair</keyword>
<dbReference type="PANTHER" id="PTHR15272:SF0">
    <property type="entry name" value="CHROMATIN ASSEMBLY FACTOR 1 SUBUNIT A"/>
    <property type="match status" value="1"/>
</dbReference>
<dbReference type="EMBL" id="KQ965741">
    <property type="protein sequence ID" value="KXS18764.1"/>
    <property type="molecule type" value="Genomic_DNA"/>
</dbReference>
<evidence type="ECO:0000256" key="1">
    <source>
        <dbReference type="ARBA" id="ARBA00004123"/>
    </source>
</evidence>
<evidence type="ECO:0000256" key="5">
    <source>
        <dbReference type="SAM" id="MobiDB-lite"/>
    </source>
</evidence>
<feature type="compositionally biased region" description="Acidic residues" evidence="5">
    <location>
        <begin position="91"/>
        <end position="100"/>
    </location>
</feature>
<evidence type="ECO:0000256" key="4">
    <source>
        <dbReference type="ARBA" id="ARBA00023242"/>
    </source>
</evidence>
<dbReference type="AlphaFoldDB" id="A0A139AQ31"/>
<evidence type="ECO:0000313" key="7">
    <source>
        <dbReference type="EMBL" id="KXS18764.1"/>
    </source>
</evidence>
<gene>
    <name evidence="7" type="ORF">M427DRAFT_199045</name>
</gene>
<organism evidence="7 8">
    <name type="scientific">Gonapodya prolifera (strain JEL478)</name>
    <name type="common">Monoblepharis prolifera</name>
    <dbReference type="NCBI Taxonomy" id="1344416"/>
    <lineage>
        <taxon>Eukaryota</taxon>
        <taxon>Fungi</taxon>
        <taxon>Fungi incertae sedis</taxon>
        <taxon>Chytridiomycota</taxon>
        <taxon>Chytridiomycota incertae sedis</taxon>
        <taxon>Monoblepharidomycetes</taxon>
        <taxon>Monoblepharidales</taxon>
        <taxon>Gonapodyaceae</taxon>
        <taxon>Gonapodya</taxon>
    </lineage>
</organism>
<dbReference type="GO" id="GO:0033186">
    <property type="term" value="C:CAF-1 complex"/>
    <property type="evidence" value="ECO:0007669"/>
    <property type="project" value="TreeGrafter"/>
</dbReference>
<keyword evidence="2" id="KW-0227">DNA damage</keyword>
<dbReference type="GO" id="GO:0006281">
    <property type="term" value="P:DNA repair"/>
    <property type="evidence" value="ECO:0007669"/>
    <property type="project" value="UniProtKB-KW"/>
</dbReference>
<dbReference type="Pfam" id="PF12253">
    <property type="entry name" value="CAF1A_dimeriz"/>
    <property type="match status" value="1"/>
</dbReference>
<dbReference type="Proteomes" id="UP000070544">
    <property type="component" value="Unassembled WGS sequence"/>
</dbReference>
<keyword evidence="4" id="KW-0539">Nucleus</keyword>
<keyword evidence="8" id="KW-1185">Reference proteome</keyword>
<name>A0A139AQ31_GONPJ</name>
<accession>A0A139AQ31</accession>
<feature type="compositionally biased region" description="Acidic residues" evidence="5">
    <location>
        <begin position="55"/>
        <end position="84"/>
    </location>
</feature>
<dbReference type="InterPro" id="IPR022043">
    <property type="entry name" value="CAF1A_DD"/>
</dbReference>
<evidence type="ECO:0000313" key="8">
    <source>
        <dbReference type="Proteomes" id="UP000070544"/>
    </source>
</evidence>
<proteinExistence type="predicted"/>
<evidence type="ECO:0000256" key="3">
    <source>
        <dbReference type="ARBA" id="ARBA00023204"/>
    </source>
</evidence>
<feature type="region of interest" description="Disordered" evidence="5">
    <location>
        <begin position="47"/>
        <end position="122"/>
    </location>
</feature>
<reference evidence="7 8" key="1">
    <citation type="journal article" date="2015" name="Genome Biol. Evol.">
        <title>Phylogenomic analyses indicate that early fungi evolved digesting cell walls of algal ancestors of land plants.</title>
        <authorList>
            <person name="Chang Y."/>
            <person name="Wang S."/>
            <person name="Sekimoto S."/>
            <person name="Aerts A.L."/>
            <person name="Choi C."/>
            <person name="Clum A."/>
            <person name="LaButti K.M."/>
            <person name="Lindquist E.A."/>
            <person name="Yee Ngan C."/>
            <person name="Ohm R.A."/>
            <person name="Salamov A.A."/>
            <person name="Grigoriev I.V."/>
            <person name="Spatafora J.W."/>
            <person name="Berbee M.L."/>
        </authorList>
    </citation>
    <scope>NUCLEOTIDE SEQUENCE [LARGE SCALE GENOMIC DNA]</scope>
    <source>
        <strain evidence="7 8">JEL478</strain>
    </source>
</reference>
<dbReference type="GO" id="GO:0006334">
    <property type="term" value="P:nucleosome assembly"/>
    <property type="evidence" value="ECO:0007669"/>
    <property type="project" value="TreeGrafter"/>
</dbReference>
<comment type="subcellular location">
    <subcellularLocation>
        <location evidence="1">Nucleus</location>
    </subcellularLocation>
</comment>
<evidence type="ECO:0000256" key="2">
    <source>
        <dbReference type="ARBA" id="ARBA00022763"/>
    </source>
</evidence>
<evidence type="ECO:0000259" key="6">
    <source>
        <dbReference type="Pfam" id="PF12253"/>
    </source>
</evidence>
<sequence length="122" mass="13812">MEVGDPAAELPVYVNRKKLLQFRSGIDIGVRPAWWGPFSKTSKDVLARRPFGQDGELDYEFDSEEEWEDEDGEDLVSEDDEEEEPKGKDVVDDEEEDDWLVPDGYLSDGEGMEGGESYSQGE</sequence>
<dbReference type="PANTHER" id="PTHR15272">
    <property type="entry name" value="CHROMATIN ASSEMBLY FACTOR 1 SUBUNIT A CAF-1 SUBUNIT A"/>
    <property type="match status" value="1"/>
</dbReference>
<feature type="domain" description="Chromatin assembly factor 1 subunit A dimerization" evidence="6">
    <location>
        <begin position="18"/>
        <end position="88"/>
    </location>
</feature>
<dbReference type="STRING" id="1344416.A0A139AQ31"/>
<dbReference type="OrthoDB" id="440676at2759"/>